<dbReference type="EMBL" id="PIPJ01000002">
    <property type="protein sequence ID" value="RUO22492.1"/>
    <property type="molecule type" value="Genomic_DNA"/>
</dbReference>
<proteinExistence type="inferred from homology"/>
<dbReference type="InterPro" id="IPR027417">
    <property type="entry name" value="P-loop_NTPase"/>
</dbReference>
<evidence type="ECO:0000313" key="10">
    <source>
        <dbReference type="EMBL" id="RUO22492.1"/>
    </source>
</evidence>
<dbReference type="RefSeq" id="WP_126766110.1">
    <property type="nucleotide sequence ID" value="NZ_PIPJ01000002.1"/>
</dbReference>
<keyword evidence="3" id="KW-0813">Transport</keyword>
<evidence type="ECO:0000313" key="11">
    <source>
        <dbReference type="Proteomes" id="UP000288395"/>
    </source>
</evidence>
<dbReference type="OrthoDB" id="9784450at2"/>
<evidence type="ECO:0000256" key="6">
    <source>
        <dbReference type="ARBA" id="ARBA00022741"/>
    </source>
</evidence>
<keyword evidence="8" id="KW-0472">Membrane</keyword>
<feature type="domain" description="ABC transporter" evidence="9">
    <location>
        <begin position="5"/>
        <end position="250"/>
    </location>
</feature>
<name>A0A432W0H6_9GAMM</name>
<dbReference type="SUPFAM" id="SSF52540">
    <property type="entry name" value="P-loop containing nucleoside triphosphate hydrolases"/>
    <property type="match status" value="1"/>
</dbReference>
<dbReference type="AlphaFoldDB" id="A0A432W0H6"/>
<keyword evidence="11" id="KW-1185">Reference proteome</keyword>
<evidence type="ECO:0000256" key="3">
    <source>
        <dbReference type="ARBA" id="ARBA00022448"/>
    </source>
</evidence>
<evidence type="ECO:0000259" key="9">
    <source>
        <dbReference type="PROSITE" id="PS50893"/>
    </source>
</evidence>
<dbReference type="GO" id="GO:0005524">
    <property type="term" value="F:ATP binding"/>
    <property type="evidence" value="ECO:0007669"/>
    <property type="project" value="UniProtKB-KW"/>
</dbReference>
<sequence>MSTLLEVKDVTKTYIERNKIFKARVFHAVKTTSFSLAKGKTLAIMGSNGSGKSTLAALISGAATPTSGDIYFAGERLIPGDYQQRSKHIRMIFQDAEASLNPHLTLGKQLEEPLLFNSALNAVQRRERIIETLQQVGLLGEHMMFYPQMMSTGQKQRASIARAIILKPDVLVADEALATLDSSVRAQIINLLLDLQDKLGIAYIFISQSPEIVKHLADEVVVMHEGSIVERGTVVDVFNNPQQSYTQKLLRSELTNAPSDGNVDTAFLEKE</sequence>
<keyword evidence="6" id="KW-0547">Nucleotide-binding</keyword>
<dbReference type="Proteomes" id="UP000288395">
    <property type="component" value="Unassembled WGS sequence"/>
</dbReference>
<evidence type="ECO:0000256" key="5">
    <source>
        <dbReference type="ARBA" id="ARBA00022519"/>
    </source>
</evidence>
<evidence type="ECO:0000256" key="7">
    <source>
        <dbReference type="ARBA" id="ARBA00022840"/>
    </source>
</evidence>
<dbReference type="PROSITE" id="PS50893">
    <property type="entry name" value="ABC_TRANSPORTER_2"/>
    <property type="match status" value="1"/>
</dbReference>
<dbReference type="GO" id="GO:0016887">
    <property type="term" value="F:ATP hydrolysis activity"/>
    <property type="evidence" value="ECO:0007669"/>
    <property type="project" value="InterPro"/>
</dbReference>
<dbReference type="InterPro" id="IPR050319">
    <property type="entry name" value="ABC_transp_ATP-bind"/>
</dbReference>
<dbReference type="InterPro" id="IPR003439">
    <property type="entry name" value="ABC_transporter-like_ATP-bd"/>
</dbReference>
<dbReference type="InterPro" id="IPR003593">
    <property type="entry name" value="AAA+_ATPase"/>
</dbReference>
<comment type="caution">
    <text evidence="10">The sequence shown here is derived from an EMBL/GenBank/DDBJ whole genome shotgun (WGS) entry which is preliminary data.</text>
</comment>
<dbReference type="Gene3D" id="3.40.50.300">
    <property type="entry name" value="P-loop containing nucleotide triphosphate hydrolases"/>
    <property type="match status" value="1"/>
</dbReference>
<evidence type="ECO:0000256" key="2">
    <source>
        <dbReference type="ARBA" id="ARBA00005417"/>
    </source>
</evidence>
<comment type="similarity">
    <text evidence="2">Belongs to the ABC transporter superfamily.</text>
</comment>
<reference evidence="11" key="1">
    <citation type="journal article" date="2018" name="Front. Microbiol.">
        <title>Genome-Based Analysis Reveals the Taxonomy and Diversity of the Family Idiomarinaceae.</title>
        <authorList>
            <person name="Liu Y."/>
            <person name="Lai Q."/>
            <person name="Shao Z."/>
        </authorList>
    </citation>
    <scope>NUCLEOTIDE SEQUENCE [LARGE SCALE GENOMIC DNA]</scope>
    <source>
        <strain evidence="11">GBPy7</strain>
    </source>
</reference>
<evidence type="ECO:0000256" key="4">
    <source>
        <dbReference type="ARBA" id="ARBA00022475"/>
    </source>
</evidence>
<dbReference type="GO" id="GO:0005886">
    <property type="term" value="C:plasma membrane"/>
    <property type="evidence" value="ECO:0007669"/>
    <property type="project" value="UniProtKB-SubCell"/>
</dbReference>
<dbReference type="PANTHER" id="PTHR43776:SF4">
    <property type="entry name" value="PUTRESCINE EXPORT SYSTEM ATP-BINDING PROTEIN SAPF"/>
    <property type="match status" value="1"/>
</dbReference>
<accession>A0A432W0H6</accession>
<keyword evidence="7 10" id="KW-0067">ATP-binding</keyword>
<keyword evidence="5" id="KW-0997">Cell inner membrane</keyword>
<evidence type="ECO:0000256" key="1">
    <source>
        <dbReference type="ARBA" id="ARBA00004417"/>
    </source>
</evidence>
<protein>
    <submittedName>
        <fullName evidence="10">Peptide ABC transporter ATP-binding protein</fullName>
    </submittedName>
</protein>
<comment type="subcellular location">
    <subcellularLocation>
        <location evidence="1">Cell inner membrane</location>
        <topology evidence="1">Peripheral membrane protein</topology>
    </subcellularLocation>
</comment>
<dbReference type="SMART" id="SM00382">
    <property type="entry name" value="AAA"/>
    <property type="match status" value="1"/>
</dbReference>
<gene>
    <name evidence="10" type="ORF">CWE08_04765</name>
</gene>
<keyword evidence="4" id="KW-1003">Cell membrane</keyword>
<organism evidence="10 11">
    <name type="scientific">Aliidiomarina iranensis</name>
    <dbReference type="NCBI Taxonomy" id="1434071"/>
    <lineage>
        <taxon>Bacteria</taxon>
        <taxon>Pseudomonadati</taxon>
        <taxon>Pseudomonadota</taxon>
        <taxon>Gammaproteobacteria</taxon>
        <taxon>Alteromonadales</taxon>
        <taxon>Idiomarinaceae</taxon>
        <taxon>Aliidiomarina</taxon>
    </lineage>
</organism>
<dbReference type="GO" id="GO:0055085">
    <property type="term" value="P:transmembrane transport"/>
    <property type="evidence" value="ECO:0007669"/>
    <property type="project" value="UniProtKB-ARBA"/>
</dbReference>
<dbReference type="PANTHER" id="PTHR43776">
    <property type="entry name" value="TRANSPORT ATP-BINDING PROTEIN"/>
    <property type="match status" value="1"/>
</dbReference>
<dbReference type="Pfam" id="PF00005">
    <property type="entry name" value="ABC_tran"/>
    <property type="match status" value="1"/>
</dbReference>
<dbReference type="CDD" id="cd03257">
    <property type="entry name" value="ABC_NikE_OppD_transporters"/>
    <property type="match status" value="1"/>
</dbReference>
<evidence type="ECO:0000256" key="8">
    <source>
        <dbReference type="ARBA" id="ARBA00023136"/>
    </source>
</evidence>